<gene>
    <name evidence="1" type="ORF">EHT87_07320</name>
</gene>
<name>A0A3P1CXM8_9BACT</name>
<organism evidence="1 2">
    <name type="scientific">Larkinella knui</name>
    <dbReference type="NCBI Taxonomy" id="2025310"/>
    <lineage>
        <taxon>Bacteria</taxon>
        <taxon>Pseudomonadati</taxon>
        <taxon>Bacteroidota</taxon>
        <taxon>Cytophagia</taxon>
        <taxon>Cytophagales</taxon>
        <taxon>Spirosomataceae</taxon>
        <taxon>Larkinella</taxon>
    </lineage>
</organism>
<reference evidence="1 2" key="1">
    <citation type="submission" date="2018-11" db="EMBL/GenBank/DDBJ databases">
        <authorList>
            <person name="Zhou Z."/>
            <person name="Wang G."/>
        </authorList>
    </citation>
    <scope>NUCLEOTIDE SEQUENCE [LARGE SCALE GENOMIC DNA]</scope>
    <source>
        <strain evidence="1 2">KCTC42998</strain>
    </source>
</reference>
<sequence length="113" mass="12686">MENEIYVLFQGSAQLKPVSAEKLELIFLDDNGNPTKRAITFSATKDPDTGETKPLMFKAASLDLILQCDKANFEALERSGEVNQYFPKTYYKITETDLNRNVMNPPDPPIGRG</sequence>
<accession>A0A3P1CXM8</accession>
<dbReference type="OrthoDB" id="9936035at2"/>
<dbReference type="AlphaFoldDB" id="A0A3P1CXM8"/>
<dbReference type="RefSeq" id="WP_124905307.1">
    <property type="nucleotide sequence ID" value="NZ_RQJP01000001.1"/>
</dbReference>
<keyword evidence="2" id="KW-1185">Reference proteome</keyword>
<evidence type="ECO:0000313" key="1">
    <source>
        <dbReference type="EMBL" id="RRB18075.1"/>
    </source>
</evidence>
<proteinExistence type="predicted"/>
<dbReference type="EMBL" id="RQJP01000001">
    <property type="protein sequence ID" value="RRB18075.1"/>
    <property type="molecule type" value="Genomic_DNA"/>
</dbReference>
<evidence type="ECO:0000313" key="2">
    <source>
        <dbReference type="Proteomes" id="UP000274271"/>
    </source>
</evidence>
<dbReference type="Proteomes" id="UP000274271">
    <property type="component" value="Unassembled WGS sequence"/>
</dbReference>
<protein>
    <submittedName>
        <fullName evidence="1">Uncharacterized protein</fullName>
    </submittedName>
</protein>
<comment type="caution">
    <text evidence="1">The sequence shown here is derived from an EMBL/GenBank/DDBJ whole genome shotgun (WGS) entry which is preliminary data.</text>
</comment>